<organism evidence="1 2">
    <name type="scientific">Peronosclerospora sorghi</name>
    <dbReference type="NCBI Taxonomy" id="230839"/>
    <lineage>
        <taxon>Eukaryota</taxon>
        <taxon>Sar</taxon>
        <taxon>Stramenopiles</taxon>
        <taxon>Oomycota</taxon>
        <taxon>Peronosporomycetes</taxon>
        <taxon>Peronosporales</taxon>
        <taxon>Peronosporaceae</taxon>
        <taxon>Peronosclerospora</taxon>
    </lineage>
</organism>
<keyword evidence="2" id="KW-1185">Reference proteome</keyword>
<evidence type="ECO:0000313" key="2">
    <source>
        <dbReference type="Proteomes" id="UP001163321"/>
    </source>
</evidence>
<comment type="caution">
    <text evidence="1">The sequence shown here is derived from an EMBL/GenBank/DDBJ whole genome shotgun (WGS) entry which is preliminary data.</text>
</comment>
<gene>
    <name evidence="1" type="ORF">PsorP6_011111</name>
</gene>
<evidence type="ECO:0000313" key="1">
    <source>
        <dbReference type="EMBL" id="KAI9910247.1"/>
    </source>
</evidence>
<reference evidence="1 2" key="1">
    <citation type="journal article" date="2022" name="bioRxiv">
        <title>The genome of the oomycete Peronosclerospora sorghi, a cosmopolitan pathogen of maize and sorghum, is inflated with dispersed pseudogenes.</title>
        <authorList>
            <person name="Fletcher K."/>
            <person name="Martin F."/>
            <person name="Isakeit T."/>
            <person name="Cavanaugh K."/>
            <person name="Magill C."/>
            <person name="Michelmore R."/>
        </authorList>
    </citation>
    <scope>NUCLEOTIDE SEQUENCE [LARGE SCALE GENOMIC DNA]</scope>
    <source>
        <strain evidence="1">P6</strain>
    </source>
</reference>
<proteinExistence type="predicted"/>
<protein>
    <submittedName>
        <fullName evidence="1">Uncharacterized protein</fullName>
    </submittedName>
</protein>
<accession>A0ACC0VVE9</accession>
<name>A0ACC0VVE9_9STRA</name>
<sequence>MYHTQSSSIWALADDLLPPFRQYLRNYQRGGGKWRIISTPGGNVFVHENHLDDDTDDEFTLRRSGALRSGNSSSRDSVVANKETRRFSAASFPNSRPASQLAGLSAASSAPSTSSTSHSLERAPIPVIHRRKRTQSQRDELASAVASLEAASNRRSDAREAASIRHKSRIEEAVELLQATRNEESDVNNTLDALSILQNESQATIYITIKNRALREVGYKGKSRKDTSRM</sequence>
<dbReference type="EMBL" id="CM047585">
    <property type="protein sequence ID" value="KAI9910247.1"/>
    <property type="molecule type" value="Genomic_DNA"/>
</dbReference>
<dbReference type="Proteomes" id="UP001163321">
    <property type="component" value="Chromosome 6"/>
</dbReference>